<dbReference type="GO" id="GO:0022857">
    <property type="term" value="F:transmembrane transporter activity"/>
    <property type="evidence" value="ECO:0007669"/>
    <property type="project" value="InterPro"/>
</dbReference>
<reference evidence="8 9" key="1">
    <citation type="submission" date="2018-01" db="EMBL/GenBank/DDBJ databases">
        <title>Draft genome sequence of Jiangella sp. GTF31.</title>
        <authorList>
            <person name="Sahin N."/>
            <person name="Ay H."/>
            <person name="Saygin H."/>
        </authorList>
    </citation>
    <scope>NUCLEOTIDE SEQUENCE [LARGE SCALE GENOMIC DNA]</scope>
    <source>
        <strain evidence="8 9">GTF31</strain>
    </source>
</reference>
<dbReference type="Proteomes" id="UP000248764">
    <property type="component" value="Unassembled WGS sequence"/>
</dbReference>
<dbReference type="PANTHER" id="PTHR43385:SF1">
    <property type="entry name" value="RIBOFLAVIN TRANSPORTER RIBJ"/>
    <property type="match status" value="1"/>
</dbReference>
<evidence type="ECO:0000256" key="5">
    <source>
        <dbReference type="ARBA" id="ARBA00023136"/>
    </source>
</evidence>
<keyword evidence="3 6" id="KW-0812">Transmembrane</keyword>
<dbReference type="EMBL" id="POTW01000004">
    <property type="protein sequence ID" value="PZF86108.1"/>
    <property type="molecule type" value="Genomic_DNA"/>
</dbReference>
<dbReference type="InterPro" id="IPR020846">
    <property type="entry name" value="MFS_dom"/>
</dbReference>
<dbReference type="PANTHER" id="PTHR43385">
    <property type="entry name" value="RIBOFLAVIN TRANSPORTER RIBJ"/>
    <property type="match status" value="1"/>
</dbReference>
<feature type="transmembrane region" description="Helical" evidence="6">
    <location>
        <begin position="315"/>
        <end position="333"/>
    </location>
</feature>
<feature type="transmembrane region" description="Helical" evidence="6">
    <location>
        <begin position="290"/>
        <end position="309"/>
    </location>
</feature>
<dbReference type="RefSeq" id="WP_111253115.1">
    <property type="nucleotide sequence ID" value="NZ_POTW01000004.1"/>
</dbReference>
<evidence type="ECO:0000256" key="4">
    <source>
        <dbReference type="ARBA" id="ARBA00022989"/>
    </source>
</evidence>
<evidence type="ECO:0000256" key="6">
    <source>
        <dbReference type="SAM" id="Phobius"/>
    </source>
</evidence>
<accession>A0A2W2C1Z0</accession>
<evidence type="ECO:0000313" key="8">
    <source>
        <dbReference type="EMBL" id="PZF86108.1"/>
    </source>
</evidence>
<dbReference type="InterPro" id="IPR011701">
    <property type="entry name" value="MFS"/>
</dbReference>
<feature type="transmembrane region" description="Helical" evidence="6">
    <location>
        <begin position="178"/>
        <end position="203"/>
    </location>
</feature>
<proteinExistence type="predicted"/>
<feature type="transmembrane region" description="Helical" evidence="6">
    <location>
        <begin position="60"/>
        <end position="80"/>
    </location>
</feature>
<protein>
    <submittedName>
        <fullName evidence="8">MFS transporter</fullName>
    </submittedName>
</protein>
<dbReference type="InterPro" id="IPR052983">
    <property type="entry name" value="MFS_Riboflavin_Transporter"/>
</dbReference>
<dbReference type="PROSITE" id="PS50850">
    <property type="entry name" value="MFS"/>
    <property type="match status" value="1"/>
</dbReference>
<feature type="transmembrane region" description="Helical" evidence="6">
    <location>
        <begin position="87"/>
        <end position="105"/>
    </location>
</feature>
<comment type="caution">
    <text evidence="8">The sequence shown here is derived from an EMBL/GenBank/DDBJ whole genome shotgun (WGS) entry which is preliminary data.</text>
</comment>
<evidence type="ECO:0000256" key="1">
    <source>
        <dbReference type="ARBA" id="ARBA00004651"/>
    </source>
</evidence>
<evidence type="ECO:0000259" key="7">
    <source>
        <dbReference type="PROSITE" id="PS50850"/>
    </source>
</evidence>
<feature type="transmembrane region" description="Helical" evidence="6">
    <location>
        <begin position="224"/>
        <end position="248"/>
    </location>
</feature>
<dbReference type="CDD" id="cd17355">
    <property type="entry name" value="MFS_YcxA_like"/>
    <property type="match status" value="1"/>
</dbReference>
<feature type="transmembrane region" description="Helical" evidence="6">
    <location>
        <begin position="21"/>
        <end position="40"/>
    </location>
</feature>
<dbReference type="Pfam" id="PF07690">
    <property type="entry name" value="MFS_1"/>
    <property type="match status" value="1"/>
</dbReference>
<evidence type="ECO:0000313" key="9">
    <source>
        <dbReference type="Proteomes" id="UP000248764"/>
    </source>
</evidence>
<keyword evidence="5 6" id="KW-0472">Membrane</keyword>
<dbReference type="AlphaFoldDB" id="A0A2W2C1Z0"/>
<feature type="transmembrane region" description="Helical" evidence="6">
    <location>
        <begin position="381"/>
        <end position="401"/>
    </location>
</feature>
<feature type="transmembrane region" description="Helical" evidence="6">
    <location>
        <begin position="345"/>
        <end position="369"/>
    </location>
</feature>
<dbReference type="SUPFAM" id="SSF103473">
    <property type="entry name" value="MFS general substrate transporter"/>
    <property type="match status" value="1"/>
</dbReference>
<gene>
    <name evidence="8" type="ORF">C1I92_02705</name>
</gene>
<organism evidence="8 9">
    <name type="scientific">Jiangella anatolica</name>
    <dbReference type="NCBI Taxonomy" id="2670374"/>
    <lineage>
        <taxon>Bacteria</taxon>
        <taxon>Bacillati</taxon>
        <taxon>Actinomycetota</taxon>
        <taxon>Actinomycetes</taxon>
        <taxon>Jiangellales</taxon>
        <taxon>Jiangellaceae</taxon>
        <taxon>Jiangella</taxon>
    </lineage>
</organism>
<keyword evidence="2" id="KW-0813">Transport</keyword>
<dbReference type="GO" id="GO:0005886">
    <property type="term" value="C:plasma membrane"/>
    <property type="evidence" value="ECO:0007669"/>
    <property type="project" value="UniProtKB-SubCell"/>
</dbReference>
<name>A0A2W2C1Z0_9ACTN</name>
<evidence type="ECO:0000256" key="3">
    <source>
        <dbReference type="ARBA" id="ARBA00022692"/>
    </source>
</evidence>
<feature type="transmembrane region" description="Helical" evidence="6">
    <location>
        <begin position="260"/>
        <end position="278"/>
    </location>
</feature>
<feature type="transmembrane region" description="Helical" evidence="6">
    <location>
        <begin position="111"/>
        <end position="135"/>
    </location>
</feature>
<dbReference type="InterPro" id="IPR036259">
    <property type="entry name" value="MFS_trans_sf"/>
</dbReference>
<evidence type="ECO:0000256" key="2">
    <source>
        <dbReference type="ARBA" id="ARBA00022448"/>
    </source>
</evidence>
<feature type="transmembrane region" description="Helical" evidence="6">
    <location>
        <begin position="147"/>
        <end position="166"/>
    </location>
</feature>
<feature type="domain" description="Major facilitator superfamily (MFS) profile" evidence="7">
    <location>
        <begin position="20"/>
        <end position="405"/>
    </location>
</feature>
<sequence>MNRTRRAEDGRSAQPATPRRALAALCLTQIVGWGVLYYSFPVALPTITAATGWSDPSTTAAFSLAFVVAAVVGIPAGRAIDRYGPRLVMTLGSVVGVAATLSIAAAPNVGWFAAAWVVAGLAQAGTLYAAAFTALTRWYGPHRTHALTVLTLVAGLSSTIFAPATAALLDQFGWRQTYVVLAVLLAVSTIPGHALGLAAPWPAPDHAAHPRLRNGHIRAVATSRAFVCLTIASALTAFAMFAATIHLIPLLADRGLSMTLAAWALGLSGAGQLLGRIGYAPLSRRTTPRFRSVAILAGGAVTIAAAGLLPGPAAVLVAASIILGIARGAFTLLQSTAVSDRWGITGFGTLYGILNAPTTIAMAIAPWAGSAIAATVGSYPAMFAVLAAIAGAAAVAALGTATQSCLAGRWE</sequence>
<keyword evidence="9" id="KW-1185">Reference proteome</keyword>
<comment type="subcellular location">
    <subcellularLocation>
        <location evidence="1">Cell membrane</location>
        <topology evidence="1">Multi-pass membrane protein</topology>
    </subcellularLocation>
</comment>
<dbReference type="Gene3D" id="1.20.1250.20">
    <property type="entry name" value="MFS general substrate transporter like domains"/>
    <property type="match status" value="1"/>
</dbReference>
<keyword evidence="4 6" id="KW-1133">Transmembrane helix</keyword>